<evidence type="ECO:0000256" key="1">
    <source>
        <dbReference type="SAM" id="SignalP"/>
    </source>
</evidence>
<evidence type="ECO:0000313" key="2">
    <source>
        <dbReference type="EMBL" id="KAJ2787990.1"/>
    </source>
</evidence>
<organism evidence="2 3">
    <name type="scientific">Coemansia interrupta</name>
    <dbReference type="NCBI Taxonomy" id="1126814"/>
    <lineage>
        <taxon>Eukaryota</taxon>
        <taxon>Fungi</taxon>
        <taxon>Fungi incertae sedis</taxon>
        <taxon>Zoopagomycota</taxon>
        <taxon>Kickxellomycotina</taxon>
        <taxon>Kickxellomycetes</taxon>
        <taxon>Kickxellales</taxon>
        <taxon>Kickxellaceae</taxon>
        <taxon>Coemansia</taxon>
    </lineage>
</organism>
<feature type="signal peptide" evidence="1">
    <location>
        <begin position="1"/>
        <end position="16"/>
    </location>
</feature>
<evidence type="ECO:0000313" key="3">
    <source>
        <dbReference type="Proteomes" id="UP001140172"/>
    </source>
</evidence>
<keyword evidence="1" id="KW-0732">Signal</keyword>
<comment type="caution">
    <text evidence="2">The sequence shown here is derived from an EMBL/GenBank/DDBJ whole genome shotgun (WGS) entry which is preliminary data.</text>
</comment>
<dbReference type="AlphaFoldDB" id="A0A9W8HSG3"/>
<gene>
    <name evidence="2" type="ORF">GGI15_000250</name>
</gene>
<keyword evidence="3" id="KW-1185">Reference proteome</keyword>
<name>A0A9W8HSG3_9FUNG</name>
<dbReference type="EMBL" id="JANBUM010000006">
    <property type="protein sequence ID" value="KAJ2787990.1"/>
    <property type="molecule type" value="Genomic_DNA"/>
</dbReference>
<dbReference type="Proteomes" id="UP001140172">
    <property type="component" value="Unassembled WGS sequence"/>
</dbReference>
<sequence>MRTFTAIVFAATAVIGQEIGFSGGASVSSGSNAVSNPNVNNGWQSDSSLFSSGETGGVNTFNNVAGSSFTNVNANAAFKDNILNNPSITGVKGNDGWTANGDANNLGPVQNLFGGAGVFRRGGDVLFADNHHQVQAQAAAAVVPTRFVQPQFTSPFFAQPQFVGGTVVKRGGDIVFADNHHQVDAVAAAGFVHPGAAVWSVPAGPVFVQHQPIAVQPVAAPVFAAAEQNGQKATIVQNQA</sequence>
<protein>
    <submittedName>
        <fullName evidence="2">Uncharacterized protein</fullName>
    </submittedName>
</protein>
<accession>A0A9W8HSG3</accession>
<proteinExistence type="predicted"/>
<feature type="chain" id="PRO_5040799818" evidence="1">
    <location>
        <begin position="17"/>
        <end position="240"/>
    </location>
</feature>
<dbReference type="OrthoDB" id="5561444at2759"/>
<reference evidence="2" key="1">
    <citation type="submission" date="2022-07" db="EMBL/GenBank/DDBJ databases">
        <title>Phylogenomic reconstructions and comparative analyses of Kickxellomycotina fungi.</title>
        <authorList>
            <person name="Reynolds N.K."/>
            <person name="Stajich J.E."/>
            <person name="Barry K."/>
            <person name="Grigoriev I.V."/>
            <person name="Crous P."/>
            <person name="Smith M.E."/>
        </authorList>
    </citation>
    <scope>NUCLEOTIDE SEQUENCE</scope>
    <source>
        <strain evidence="2">BCRC 34489</strain>
    </source>
</reference>